<gene>
    <name evidence="2" type="ORF">SPF06_04350</name>
</gene>
<protein>
    <submittedName>
        <fullName evidence="2">Uncharacterized protein</fullName>
    </submittedName>
</protein>
<sequence>MTVLATSLRTRRKGLFSRHRAIPLGEDILLARHGDRIHRFAHDRRNRRTVAVLVDGTTDHAPNAIAPAITPAERLSLQLHDFRNDLAPVTKQDLRVLGWATAAWAVASAVFIAFVVAVGMASGPEIFSQASALYSAY</sequence>
<feature type="transmembrane region" description="Helical" evidence="1">
    <location>
        <begin position="96"/>
        <end position="121"/>
    </location>
</feature>
<keyword evidence="1" id="KW-0812">Transmembrane</keyword>
<evidence type="ECO:0000313" key="2">
    <source>
        <dbReference type="EMBL" id="MEA5453947.1"/>
    </source>
</evidence>
<proteinExistence type="predicted"/>
<accession>A0ABU5T2Q4</accession>
<organism evidence="2 3">
    <name type="scientific">Sinomonas terricola</name>
    <dbReference type="NCBI Taxonomy" id="3110330"/>
    <lineage>
        <taxon>Bacteria</taxon>
        <taxon>Bacillati</taxon>
        <taxon>Actinomycetota</taxon>
        <taxon>Actinomycetes</taxon>
        <taxon>Micrococcales</taxon>
        <taxon>Micrococcaceae</taxon>
        <taxon>Sinomonas</taxon>
    </lineage>
</organism>
<dbReference type="EMBL" id="JAYGGQ010000001">
    <property type="protein sequence ID" value="MEA5453947.1"/>
    <property type="molecule type" value="Genomic_DNA"/>
</dbReference>
<dbReference type="RefSeq" id="WP_323277692.1">
    <property type="nucleotide sequence ID" value="NZ_JAYGGQ010000001.1"/>
</dbReference>
<evidence type="ECO:0000313" key="3">
    <source>
        <dbReference type="Proteomes" id="UP001304769"/>
    </source>
</evidence>
<reference evidence="2 3" key="1">
    <citation type="submission" date="2023-12" db="EMBL/GenBank/DDBJ databases">
        <title>Sinomonas terricola sp. nov, isolated from litchi orchard soil in Guangdong, PR China.</title>
        <authorList>
            <person name="Jiaxin W."/>
            <person name="Yang Z."/>
            <person name="Honghui Z."/>
        </authorList>
    </citation>
    <scope>NUCLEOTIDE SEQUENCE [LARGE SCALE GENOMIC DNA]</scope>
    <source>
        <strain evidence="2 3">JGH33</strain>
    </source>
</reference>
<comment type="caution">
    <text evidence="2">The sequence shown here is derived from an EMBL/GenBank/DDBJ whole genome shotgun (WGS) entry which is preliminary data.</text>
</comment>
<keyword evidence="1" id="KW-0472">Membrane</keyword>
<evidence type="ECO:0000256" key="1">
    <source>
        <dbReference type="SAM" id="Phobius"/>
    </source>
</evidence>
<keyword evidence="1" id="KW-1133">Transmembrane helix</keyword>
<keyword evidence="3" id="KW-1185">Reference proteome</keyword>
<name>A0ABU5T2Q4_9MICC</name>
<dbReference type="Proteomes" id="UP001304769">
    <property type="component" value="Unassembled WGS sequence"/>
</dbReference>